<dbReference type="AlphaFoldDB" id="A0A2P8D8A2"/>
<dbReference type="Gene3D" id="3.40.30.10">
    <property type="entry name" value="Glutaredoxin"/>
    <property type="match status" value="1"/>
</dbReference>
<proteinExistence type="predicted"/>
<dbReference type="Proteomes" id="UP000240572">
    <property type="component" value="Unassembled WGS sequence"/>
</dbReference>
<name>A0A2P8D8A2_9BACT</name>
<evidence type="ECO:0000313" key="3">
    <source>
        <dbReference type="Proteomes" id="UP000240572"/>
    </source>
</evidence>
<keyword evidence="3" id="KW-1185">Reference proteome</keyword>
<reference evidence="2 3" key="1">
    <citation type="submission" date="2018-03" db="EMBL/GenBank/DDBJ databases">
        <title>Genomic Encyclopedia of Type Strains, Phase III (KMG-III): the genomes of soil and plant-associated and newly described type strains.</title>
        <authorList>
            <person name="Whitman W."/>
        </authorList>
    </citation>
    <scope>NUCLEOTIDE SEQUENCE [LARGE SCALE GENOMIC DNA]</scope>
    <source>
        <strain evidence="2 3">CGMCC 1.12700</strain>
    </source>
</reference>
<organism evidence="2 3">
    <name type="scientific">Taibaiella chishuiensis</name>
    <dbReference type="NCBI Taxonomy" id="1434707"/>
    <lineage>
        <taxon>Bacteria</taxon>
        <taxon>Pseudomonadati</taxon>
        <taxon>Bacteroidota</taxon>
        <taxon>Chitinophagia</taxon>
        <taxon>Chitinophagales</taxon>
        <taxon>Chitinophagaceae</taxon>
        <taxon>Taibaiella</taxon>
    </lineage>
</organism>
<gene>
    <name evidence="2" type="ORF">B0I18_102425</name>
</gene>
<dbReference type="SUPFAM" id="SSF52833">
    <property type="entry name" value="Thioredoxin-like"/>
    <property type="match status" value="1"/>
</dbReference>
<dbReference type="InterPro" id="IPR012336">
    <property type="entry name" value="Thioredoxin-like_fold"/>
</dbReference>
<dbReference type="RefSeq" id="WP_181358407.1">
    <property type="nucleotide sequence ID" value="NZ_PYGD01000002.1"/>
</dbReference>
<evidence type="ECO:0000313" key="2">
    <source>
        <dbReference type="EMBL" id="PSK93455.1"/>
    </source>
</evidence>
<dbReference type="InterPro" id="IPR036249">
    <property type="entry name" value="Thioredoxin-like_sf"/>
</dbReference>
<comment type="caution">
    <text evidence="2">The sequence shown here is derived from an EMBL/GenBank/DDBJ whole genome shotgun (WGS) entry which is preliminary data.</text>
</comment>
<protein>
    <submittedName>
        <fullName evidence="2">Thioredoxin-like protein</fullName>
    </submittedName>
</protein>
<dbReference type="EMBL" id="PYGD01000002">
    <property type="protein sequence ID" value="PSK93455.1"/>
    <property type="molecule type" value="Genomic_DNA"/>
</dbReference>
<feature type="domain" description="Thioredoxin-like fold" evidence="1">
    <location>
        <begin position="28"/>
        <end position="119"/>
    </location>
</feature>
<dbReference type="Pfam" id="PF13098">
    <property type="entry name" value="Thioredoxin_2"/>
    <property type="match status" value="1"/>
</dbReference>
<evidence type="ECO:0000259" key="1">
    <source>
        <dbReference type="Pfam" id="PF13098"/>
    </source>
</evidence>
<accession>A0A2P8D8A2</accession>
<sequence>MKTLLFVLLLMGASLPGVESLEGLRNDARQHEKNIAVYFSGSDWCTNCHRFRRNVLEQDTIKSLLDNGYVYYVADFPQRKKLDKETVSLNEALAEKLNPDGVFPVLVLTDSDWNIKARIYNGNALETIMHKLKSNATAQ</sequence>